<name>A0ABU2CE67_9BURK</name>
<dbReference type="PANTHER" id="PTHR30086:SF14">
    <property type="entry name" value="HOMOSERINE_HOMOSERINE LACTONE EFFLUX PROTEIN"/>
    <property type="match status" value="1"/>
</dbReference>
<dbReference type="Pfam" id="PF01810">
    <property type="entry name" value="LysE"/>
    <property type="match status" value="1"/>
</dbReference>
<keyword evidence="4 7" id="KW-0812">Transmembrane</keyword>
<feature type="transmembrane region" description="Helical" evidence="7">
    <location>
        <begin position="68"/>
        <end position="89"/>
    </location>
</feature>
<dbReference type="Proteomes" id="UP001180487">
    <property type="component" value="Unassembled WGS sequence"/>
</dbReference>
<feature type="transmembrane region" description="Helical" evidence="7">
    <location>
        <begin position="158"/>
        <end position="177"/>
    </location>
</feature>
<reference evidence="8 9" key="1">
    <citation type="submission" date="2023-07" db="EMBL/GenBank/DDBJ databases">
        <title>Sorghum-associated microbial communities from plants grown in Nebraska, USA.</title>
        <authorList>
            <person name="Schachtman D."/>
        </authorList>
    </citation>
    <scope>NUCLEOTIDE SEQUENCE [LARGE SCALE GENOMIC DNA]</scope>
    <source>
        <strain evidence="8 9">BE313</strain>
    </source>
</reference>
<keyword evidence="5 7" id="KW-1133">Transmembrane helix</keyword>
<evidence type="ECO:0000313" key="8">
    <source>
        <dbReference type="EMBL" id="MDR7379636.1"/>
    </source>
</evidence>
<feature type="transmembrane region" description="Helical" evidence="7">
    <location>
        <begin position="6"/>
        <end position="28"/>
    </location>
</feature>
<evidence type="ECO:0000256" key="3">
    <source>
        <dbReference type="ARBA" id="ARBA00022475"/>
    </source>
</evidence>
<proteinExistence type="inferred from homology"/>
<dbReference type="EMBL" id="JAVDXT010000005">
    <property type="protein sequence ID" value="MDR7379636.1"/>
    <property type="molecule type" value="Genomic_DNA"/>
</dbReference>
<accession>A0ABU2CE67</accession>
<sequence length="212" mass="22743">MTTSAWLLFITISLVTAFTPGPAVLLAMSNTMAWGLRKTLLGSSVGSAIGVFVVSGIAMAGLGTLLHTSAWLFAGLKTAGALYLMYLGYRQWTNPGSVFSKAAQAEAQPDKSRLALARQGLLVSLTNPKSILFFTALFPQFLHLDAPMLPQFLELTSVFTACALTSHLVYSLLATRLQGWFSTQSRARLFNRVTGGAFGLLGLGLLRLKNPN</sequence>
<evidence type="ECO:0000256" key="7">
    <source>
        <dbReference type="SAM" id="Phobius"/>
    </source>
</evidence>
<dbReference type="PANTHER" id="PTHR30086">
    <property type="entry name" value="ARGININE EXPORTER PROTEIN ARGO"/>
    <property type="match status" value="1"/>
</dbReference>
<evidence type="ECO:0000313" key="9">
    <source>
        <dbReference type="Proteomes" id="UP001180487"/>
    </source>
</evidence>
<evidence type="ECO:0000256" key="2">
    <source>
        <dbReference type="ARBA" id="ARBA00007928"/>
    </source>
</evidence>
<organism evidence="8 9">
    <name type="scientific">Rhodoferax ferrireducens</name>
    <dbReference type="NCBI Taxonomy" id="192843"/>
    <lineage>
        <taxon>Bacteria</taxon>
        <taxon>Pseudomonadati</taxon>
        <taxon>Pseudomonadota</taxon>
        <taxon>Betaproteobacteria</taxon>
        <taxon>Burkholderiales</taxon>
        <taxon>Comamonadaceae</taxon>
        <taxon>Rhodoferax</taxon>
    </lineage>
</organism>
<comment type="similarity">
    <text evidence="2">Belongs to the Rht family.</text>
</comment>
<evidence type="ECO:0000256" key="6">
    <source>
        <dbReference type="ARBA" id="ARBA00023136"/>
    </source>
</evidence>
<evidence type="ECO:0000256" key="5">
    <source>
        <dbReference type="ARBA" id="ARBA00022989"/>
    </source>
</evidence>
<comment type="subcellular location">
    <subcellularLocation>
        <location evidence="1">Cell membrane</location>
        <topology evidence="1">Multi-pass membrane protein</topology>
    </subcellularLocation>
</comment>
<feature type="transmembrane region" description="Helical" evidence="7">
    <location>
        <begin position="189"/>
        <end position="208"/>
    </location>
</feature>
<dbReference type="InterPro" id="IPR001123">
    <property type="entry name" value="LeuE-type"/>
</dbReference>
<keyword evidence="9" id="KW-1185">Reference proteome</keyword>
<evidence type="ECO:0000256" key="1">
    <source>
        <dbReference type="ARBA" id="ARBA00004651"/>
    </source>
</evidence>
<dbReference type="RefSeq" id="WP_116606862.1">
    <property type="nucleotide sequence ID" value="NZ_JAVDXT010000005.1"/>
</dbReference>
<evidence type="ECO:0000256" key="4">
    <source>
        <dbReference type="ARBA" id="ARBA00022692"/>
    </source>
</evidence>
<keyword evidence="6 7" id="KW-0472">Membrane</keyword>
<feature type="transmembrane region" description="Helical" evidence="7">
    <location>
        <begin position="40"/>
        <end position="62"/>
    </location>
</feature>
<comment type="caution">
    <text evidence="8">The sequence shown here is derived from an EMBL/GenBank/DDBJ whole genome shotgun (WGS) entry which is preliminary data.</text>
</comment>
<feature type="transmembrane region" description="Helical" evidence="7">
    <location>
        <begin position="120"/>
        <end position="138"/>
    </location>
</feature>
<keyword evidence="3" id="KW-1003">Cell membrane</keyword>
<protein>
    <submittedName>
        <fullName evidence="8">Threonine/homoserine/homoserine lactone efflux protein</fullName>
    </submittedName>
</protein>
<gene>
    <name evidence="8" type="ORF">J2X19_004332</name>
</gene>
<dbReference type="PIRSF" id="PIRSF006324">
    <property type="entry name" value="LeuE"/>
    <property type="match status" value="1"/>
</dbReference>